<dbReference type="InterPro" id="IPR004528">
    <property type="entry name" value="KdsB"/>
</dbReference>
<name>A0A3D8IMQ9_9HELI</name>
<dbReference type="RefSeq" id="WP_115571604.1">
    <property type="nucleotide sequence ID" value="NZ_NXLT01000010.1"/>
</dbReference>
<dbReference type="EMBL" id="NXLT01000010">
    <property type="protein sequence ID" value="RDU65924.1"/>
    <property type="molecule type" value="Genomic_DNA"/>
</dbReference>
<sequence>MIIIPARLESTRLPKKVLCDLGGLPMIVRTAQNAQKVDEVVVACDDEEIMQVCKAHKIASVLTSKSHCSGTDRCAEAANILGLKSDSVVVNLQADEPFVESSVLETLLSLTKRSNAFLHTLAKVISPDEIADINLVKVVINANKQALYFSRLGVPYARDGVDSQICDTYPYLGHLGLYGFTKQCLDEFCALPQSPLENIEKLEQLRALYHGKSIALEIVETKSLGIDTKDDLLKARHYVPTTYM</sequence>
<dbReference type="PANTHER" id="PTHR42866:SF2">
    <property type="entry name" value="3-DEOXY-MANNO-OCTULOSONATE CYTIDYLYLTRANSFERASE, MITOCHONDRIAL"/>
    <property type="match status" value="1"/>
</dbReference>
<keyword evidence="3" id="KW-0448">Lipopolysaccharide biosynthesis</keyword>
<evidence type="ECO:0000313" key="4">
    <source>
        <dbReference type="EMBL" id="RDU65924.1"/>
    </source>
</evidence>
<proteinExistence type="predicted"/>
<dbReference type="NCBIfam" id="TIGR00466">
    <property type="entry name" value="kdsB"/>
    <property type="match status" value="1"/>
</dbReference>
<dbReference type="CDD" id="cd02517">
    <property type="entry name" value="CMP-KDO-Synthetase"/>
    <property type="match status" value="1"/>
</dbReference>
<organism evidence="4 5">
    <name type="scientific">Helicobacter equorum</name>
    <dbReference type="NCBI Taxonomy" id="361872"/>
    <lineage>
        <taxon>Bacteria</taxon>
        <taxon>Pseudomonadati</taxon>
        <taxon>Campylobacterota</taxon>
        <taxon>Epsilonproteobacteria</taxon>
        <taxon>Campylobacterales</taxon>
        <taxon>Helicobacteraceae</taxon>
        <taxon>Helicobacter</taxon>
    </lineage>
</organism>
<dbReference type="GO" id="GO:0008690">
    <property type="term" value="F:3-deoxy-manno-octulosonate cytidylyltransferase activity"/>
    <property type="evidence" value="ECO:0007669"/>
    <property type="project" value="InterPro"/>
</dbReference>
<evidence type="ECO:0000256" key="2">
    <source>
        <dbReference type="ARBA" id="ARBA00022695"/>
    </source>
</evidence>
<keyword evidence="5" id="KW-1185">Reference proteome</keyword>
<evidence type="ECO:0000256" key="3">
    <source>
        <dbReference type="ARBA" id="ARBA00022985"/>
    </source>
</evidence>
<dbReference type="GO" id="GO:0009103">
    <property type="term" value="P:lipopolysaccharide biosynthetic process"/>
    <property type="evidence" value="ECO:0007669"/>
    <property type="project" value="UniProtKB-KW"/>
</dbReference>
<comment type="caution">
    <text evidence="4">The sequence shown here is derived from an EMBL/GenBank/DDBJ whole genome shotgun (WGS) entry which is preliminary data.</text>
</comment>
<keyword evidence="2 4" id="KW-0548">Nucleotidyltransferase</keyword>
<dbReference type="SUPFAM" id="SSF53448">
    <property type="entry name" value="Nucleotide-diphospho-sugar transferases"/>
    <property type="match status" value="1"/>
</dbReference>
<dbReference type="NCBIfam" id="NF003952">
    <property type="entry name" value="PRK05450.1-5"/>
    <property type="match status" value="1"/>
</dbReference>
<evidence type="ECO:0000256" key="1">
    <source>
        <dbReference type="ARBA" id="ARBA00022679"/>
    </source>
</evidence>
<dbReference type="Pfam" id="PF02348">
    <property type="entry name" value="CTP_transf_3"/>
    <property type="match status" value="1"/>
</dbReference>
<reference evidence="4 5" key="1">
    <citation type="submission" date="2018-04" db="EMBL/GenBank/DDBJ databases">
        <title>Novel Campyloabacter and Helicobacter Species and Strains.</title>
        <authorList>
            <person name="Mannion A.J."/>
            <person name="Shen Z."/>
            <person name="Fox J.G."/>
        </authorList>
    </citation>
    <scope>NUCLEOTIDE SEQUENCE [LARGE SCALE GENOMIC DNA]</scope>
    <source>
        <strain evidence="4 5">MIT 12-6600</strain>
    </source>
</reference>
<dbReference type="InterPro" id="IPR029044">
    <property type="entry name" value="Nucleotide-diphossugar_trans"/>
</dbReference>
<dbReference type="PANTHER" id="PTHR42866">
    <property type="entry name" value="3-DEOXY-MANNO-OCTULOSONATE CYTIDYLYLTRANSFERASE"/>
    <property type="match status" value="1"/>
</dbReference>
<dbReference type="GO" id="GO:0005829">
    <property type="term" value="C:cytosol"/>
    <property type="evidence" value="ECO:0007669"/>
    <property type="project" value="TreeGrafter"/>
</dbReference>
<evidence type="ECO:0000313" key="5">
    <source>
        <dbReference type="Proteomes" id="UP000256514"/>
    </source>
</evidence>
<dbReference type="Gene3D" id="3.90.550.10">
    <property type="entry name" value="Spore Coat Polysaccharide Biosynthesis Protein SpsA, Chain A"/>
    <property type="match status" value="1"/>
</dbReference>
<dbReference type="OrthoDB" id="9815559at2"/>
<dbReference type="AlphaFoldDB" id="A0A3D8IMQ9"/>
<accession>A0A3D8IMQ9</accession>
<keyword evidence="1 4" id="KW-0808">Transferase</keyword>
<protein>
    <submittedName>
        <fullName evidence="4">3-deoxy-manno-octulosonate cytidylyltransferase</fullName>
    </submittedName>
</protein>
<gene>
    <name evidence="4" type="primary">kdsB</name>
    <name evidence="4" type="ORF">CQA54_08170</name>
</gene>
<dbReference type="InterPro" id="IPR003329">
    <property type="entry name" value="Cytidylyl_trans"/>
</dbReference>
<dbReference type="Proteomes" id="UP000256514">
    <property type="component" value="Unassembled WGS sequence"/>
</dbReference>